<feature type="chain" id="PRO_5016962259" description="DUF1080 domain-containing protein" evidence="1">
    <location>
        <begin position="22"/>
        <end position="214"/>
    </location>
</feature>
<proteinExistence type="predicted"/>
<name>A0A372NR86_9SPHI</name>
<dbReference type="Gene3D" id="2.60.120.560">
    <property type="entry name" value="Exo-inulinase, domain 1"/>
    <property type="match status" value="1"/>
</dbReference>
<feature type="signal peptide" evidence="1">
    <location>
        <begin position="1"/>
        <end position="21"/>
    </location>
</feature>
<organism evidence="2 3">
    <name type="scientific">Mucilaginibacter conchicola</name>
    <dbReference type="NCBI Taxonomy" id="2303333"/>
    <lineage>
        <taxon>Bacteria</taxon>
        <taxon>Pseudomonadati</taxon>
        <taxon>Bacteroidota</taxon>
        <taxon>Sphingobacteriia</taxon>
        <taxon>Sphingobacteriales</taxon>
        <taxon>Sphingobacteriaceae</taxon>
        <taxon>Mucilaginibacter</taxon>
    </lineage>
</organism>
<reference evidence="2 3" key="1">
    <citation type="submission" date="2018-08" db="EMBL/GenBank/DDBJ databases">
        <title>Mucilaginibacter sp. MYSH2.</title>
        <authorList>
            <person name="Seo T."/>
        </authorList>
    </citation>
    <scope>NUCLEOTIDE SEQUENCE [LARGE SCALE GENOMIC DNA]</scope>
    <source>
        <strain evidence="2 3">MYSH2</strain>
    </source>
</reference>
<evidence type="ECO:0008006" key="4">
    <source>
        <dbReference type="Google" id="ProtNLM"/>
    </source>
</evidence>
<evidence type="ECO:0000313" key="2">
    <source>
        <dbReference type="EMBL" id="RFZ91338.1"/>
    </source>
</evidence>
<keyword evidence="3" id="KW-1185">Reference proteome</keyword>
<dbReference type="AlphaFoldDB" id="A0A372NR86"/>
<accession>A0A372NR86</accession>
<keyword evidence="1" id="KW-0732">Signal</keyword>
<gene>
    <name evidence="2" type="ORF">D0C36_20650</name>
</gene>
<dbReference type="Proteomes" id="UP000264217">
    <property type="component" value="Unassembled WGS sequence"/>
</dbReference>
<comment type="caution">
    <text evidence="2">The sequence shown here is derived from an EMBL/GenBank/DDBJ whole genome shotgun (WGS) entry which is preliminary data.</text>
</comment>
<evidence type="ECO:0000256" key="1">
    <source>
        <dbReference type="SAM" id="SignalP"/>
    </source>
</evidence>
<dbReference type="EMBL" id="QWDC01000003">
    <property type="protein sequence ID" value="RFZ91338.1"/>
    <property type="molecule type" value="Genomic_DNA"/>
</dbReference>
<protein>
    <recommendedName>
        <fullName evidence="4">DUF1080 domain-containing protein</fullName>
    </recommendedName>
</protein>
<evidence type="ECO:0000313" key="3">
    <source>
        <dbReference type="Proteomes" id="UP000264217"/>
    </source>
</evidence>
<sequence length="214" mass="24001">MLLNKLNILVALTLFTAINCAAQTKPKATDFDLVNRQLTVTNDGTIHVNGVDSAGLVWLKGRKFTYGTIEFDIKGNDRLQGSFVGLAYHGLNDSTYEAVYFRPFNFKADDSVRRSHAVQYIALPQYDWPMLREKYPNKYEFSVTPAPNPNDWFHAKIDVSPAKVSVYVNYAKKPALVVTPLTSTGGSKIAYWVGFGSPGDWKNLKIVKKKQLAF</sequence>